<dbReference type="EMBL" id="FXTI01000001">
    <property type="protein sequence ID" value="SMO33089.1"/>
    <property type="molecule type" value="Genomic_DNA"/>
</dbReference>
<evidence type="ECO:0000313" key="3">
    <source>
        <dbReference type="Proteomes" id="UP000315636"/>
    </source>
</evidence>
<keyword evidence="1" id="KW-1133">Transmembrane helix</keyword>
<keyword evidence="3" id="KW-1185">Reference proteome</keyword>
<dbReference type="AlphaFoldDB" id="A0A521AE65"/>
<keyword evidence="1" id="KW-0812">Transmembrane</keyword>
<organism evidence="2 3">
    <name type="scientific">Melghirimyces algeriensis</name>
    <dbReference type="NCBI Taxonomy" id="910412"/>
    <lineage>
        <taxon>Bacteria</taxon>
        <taxon>Bacillati</taxon>
        <taxon>Bacillota</taxon>
        <taxon>Bacilli</taxon>
        <taxon>Bacillales</taxon>
        <taxon>Thermoactinomycetaceae</taxon>
        <taxon>Melghirimyces</taxon>
    </lineage>
</organism>
<evidence type="ECO:0000313" key="2">
    <source>
        <dbReference type="EMBL" id="SMO33089.1"/>
    </source>
</evidence>
<protein>
    <submittedName>
        <fullName evidence="2">Uncharacterized protein</fullName>
    </submittedName>
</protein>
<reference evidence="2 3" key="1">
    <citation type="submission" date="2017-05" db="EMBL/GenBank/DDBJ databases">
        <authorList>
            <person name="Varghese N."/>
            <person name="Submissions S."/>
        </authorList>
    </citation>
    <scope>NUCLEOTIDE SEQUENCE [LARGE SCALE GENOMIC DNA]</scope>
    <source>
        <strain evidence="2 3">DSM 45474</strain>
    </source>
</reference>
<feature type="transmembrane region" description="Helical" evidence="1">
    <location>
        <begin position="35"/>
        <end position="55"/>
    </location>
</feature>
<name>A0A521AE65_9BACL</name>
<dbReference type="RefSeq" id="WP_142503808.1">
    <property type="nucleotide sequence ID" value="NZ_FXTI01000001.1"/>
</dbReference>
<sequence>MFQTKYGIHLVVALALLFFALSRLPLSMEWGISSLFTWTWLAFAGFIVAANWKMVLQVEREKRRTAERQRRNRWLKEQKRRKNLSWSARRRRGKW</sequence>
<accession>A0A521AE65</accession>
<evidence type="ECO:0000256" key="1">
    <source>
        <dbReference type="SAM" id="Phobius"/>
    </source>
</evidence>
<proteinExistence type="predicted"/>
<keyword evidence="1" id="KW-0472">Membrane</keyword>
<dbReference type="Proteomes" id="UP000315636">
    <property type="component" value="Unassembled WGS sequence"/>
</dbReference>
<gene>
    <name evidence="2" type="ORF">SAMN06264849_10189</name>
</gene>